<accession>A0ABR1CLJ4</accession>
<dbReference type="EC" id="2.3.2.26" evidence="2"/>
<dbReference type="PROSITE" id="PS50096">
    <property type="entry name" value="IQ"/>
    <property type="match status" value="1"/>
</dbReference>
<keyword evidence="3" id="KW-0808">Transferase</keyword>
<evidence type="ECO:0000256" key="2">
    <source>
        <dbReference type="ARBA" id="ARBA00012485"/>
    </source>
</evidence>
<protein>
    <recommendedName>
        <fullName evidence="2">HECT-type E3 ubiquitin transferase</fullName>
        <ecNumber evidence="2">2.3.2.26</ecNumber>
    </recommendedName>
</protein>
<dbReference type="EMBL" id="JAVFWL010000002">
    <property type="protein sequence ID" value="KAK6738468.1"/>
    <property type="molecule type" value="Genomic_DNA"/>
</dbReference>
<proteinExistence type="predicted"/>
<keyword evidence="5" id="KW-1185">Reference proteome</keyword>
<gene>
    <name evidence="4" type="primary">Necator_chrII.g8316</name>
    <name evidence="4" type="ORF">RB195_020522</name>
</gene>
<name>A0ABR1CLJ4_NECAM</name>
<dbReference type="Proteomes" id="UP001303046">
    <property type="component" value="Unassembled WGS sequence"/>
</dbReference>
<reference evidence="4 5" key="1">
    <citation type="submission" date="2023-08" db="EMBL/GenBank/DDBJ databases">
        <title>A Necator americanus chromosomal reference genome.</title>
        <authorList>
            <person name="Ilik V."/>
            <person name="Petrzelkova K.J."/>
            <person name="Pardy F."/>
            <person name="Fuh T."/>
            <person name="Niatou-Singa F.S."/>
            <person name="Gouil Q."/>
            <person name="Baker L."/>
            <person name="Ritchie M.E."/>
            <person name="Jex A.R."/>
            <person name="Gazzola D."/>
            <person name="Li H."/>
            <person name="Toshio Fujiwara R."/>
            <person name="Zhan B."/>
            <person name="Aroian R.V."/>
            <person name="Pafco B."/>
            <person name="Schwarz E.M."/>
        </authorList>
    </citation>
    <scope>NUCLEOTIDE SEQUENCE [LARGE SCALE GENOMIC DNA]</scope>
    <source>
        <strain evidence="4 5">Aroian</strain>
        <tissue evidence="4">Whole animal</tissue>
    </source>
</reference>
<evidence type="ECO:0000313" key="4">
    <source>
        <dbReference type="EMBL" id="KAK6738468.1"/>
    </source>
</evidence>
<sequence>MQNIVEVNEMSFLNLVDFDGSIKRNKKQEAVLNTFNDRERFLRELEAQRKARAVDQKQQKAAIVVQRSWKAYKARTEIAEQLREEFDEIGRPTTKEALNLQMTRINVFYHHPDDDSRLVTLCSAALGLFRAHGEQSGLLSAQGKMVFYKCLLRYLSHAGKETNFVMPIRFLETFLEPRDSIHITKLGYFKSMLELVAKLAPERDKGAPIVIETRLSPRLDSLCEQLLLPIMRSSGRERISIIRSLIGSICASEHSAVMASLVIPYYCRSLGAARISLRDTLDAFGTKPTADTVPAGITSTYFLGLLFGICEHCAVSDEDKFLLLSTCAGYKQVMQHLESEDKVTALADEKAQAFMITSINASFESPAFSALCKNAVLFPTDENVWSLVAFEKQIRNSDTMMMLGTSSACMNKLWQILMNLQSRCASGRLSNHIDLLKMGHPLDDASRDQLTQALSLFCGCLVACITSVDDADFAAGHPNIIFSNEKLREMITVIRDVGLGLIDLAFPEDFFVTAKAAEERNRDAAKVDSGDGLPVSAEPGLTHDIVVSRTSVRPKTCNQVIGRCKGGGLESPSTKKLHMSTPGERKFSQKLMGLEACNLPMGFKIFTQNTVIEKSLLIPEESLVR</sequence>
<comment type="catalytic activity">
    <reaction evidence="1">
        <text>S-ubiquitinyl-[E2 ubiquitin-conjugating enzyme]-L-cysteine + [acceptor protein]-L-lysine = [E2 ubiquitin-conjugating enzyme]-L-cysteine + N(6)-ubiquitinyl-[acceptor protein]-L-lysine.</text>
        <dbReference type="EC" id="2.3.2.26"/>
    </reaction>
</comment>
<dbReference type="InterPro" id="IPR044611">
    <property type="entry name" value="E3A/B/C-like"/>
</dbReference>
<comment type="caution">
    <text evidence="4">The sequence shown here is derived from an EMBL/GenBank/DDBJ whole genome shotgun (WGS) entry which is preliminary data.</text>
</comment>
<organism evidence="4 5">
    <name type="scientific">Necator americanus</name>
    <name type="common">Human hookworm</name>
    <dbReference type="NCBI Taxonomy" id="51031"/>
    <lineage>
        <taxon>Eukaryota</taxon>
        <taxon>Metazoa</taxon>
        <taxon>Ecdysozoa</taxon>
        <taxon>Nematoda</taxon>
        <taxon>Chromadorea</taxon>
        <taxon>Rhabditida</taxon>
        <taxon>Rhabditina</taxon>
        <taxon>Rhabditomorpha</taxon>
        <taxon>Strongyloidea</taxon>
        <taxon>Ancylostomatidae</taxon>
        <taxon>Bunostominae</taxon>
        <taxon>Necator</taxon>
    </lineage>
</organism>
<evidence type="ECO:0000256" key="3">
    <source>
        <dbReference type="ARBA" id="ARBA00022679"/>
    </source>
</evidence>
<evidence type="ECO:0000256" key="1">
    <source>
        <dbReference type="ARBA" id="ARBA00000885"/>
    </source>
</evidence>
<evidence type="ECO:0000313" key="5">
    <source>
        <dbReference type="Proteomes" id="UP001303046"/>
    </source>
</evidence>
<dbReference type="PANTHER" id="PTHR45700">
    <property type="entry name" value="UBIQUITIN-PROTEIN LIGASE E3C"/>
    <property type="match status" value="1"/>
</dbReference>